<name>A0AC60Q700_IXOPE</name>
<accession>A0AC60Q700</accession>
<feature type="non-terminal residue" evidence="1">
    <location>
        <position position="84"/>
    </location>
</feature>
<evidence type="ECO:0000313" key="2">
    <source>
        <dbReference type="Proteomes" id="UP000805193"/>
    </source>
</evidence>
<proteinExistence type="predicted"/>
<keyword evidence="2" id="KW-1185">Reference proteome</keyword>
<organism evidence="1 2">
    <name type="scientific">Ixodes persulcatus</name>
    <name type="common">Taiga tick</name>
    <dbReference type="NCBI Taxonomy" id="34615"/>
    <lineage>
        <taxon>Eukaryota</taxon>
        <taxon>Metazoa</taxon>
        <taxon>Ecdysozoa</taxon>
        <taxon>Arthropoda</taxon>
        <taxon>Chelicerata</taxon>
        <taxon>Arachnida</taxon>
        <taxon>Acari</taxon>
        <taxon>Parasitiformes</taxon>
        <taxon>Ixodida</taxon>
        <taxon>Ixodoidea</taxon>
        <taxon>Ixodidae</taxon>
        <taxon>Ixodinae</taxon>
        <taxon>Ixodes</taxon>
    </lineage>
</organism>
<evidence type="ECO:0000313" key="1">
    <source>
        <dbReference type="EMBL" id="KAG0428887.1"/>
    </source>
</evidence>
<dbReference type="EMBL" id="JABSTQ010009470">
    <property type="protein sequence ID" value="KAG0428887.1"/>
    <property type="molecule type" value="Genomic_DNA"/>
</dbReference>
<dbReference type="Proteomes" id="UP000805193">
    <property type="component" value="Unassembled WGS sequence"/>
</dbReference>
<sequence length="84" mass="9422">VAYATRLVVSPDLSTATRVFVRHEAARRSLQPAYDGPYKVLGRAEKHFTLAYPNREDHLSIDRLKPAYILSSDDTDNLAPHTAN</sequence>
<protein>
    <submittedName>
        <fullName evidence="1">Uncharacterized protein</fullName>
    </submittedName>
</protein>
<feature type="non-terminal residue" evidence="1">
    <location>
        <position position="1"/>
    </location>
</feature>
<gene>
    <name evidence="1" type="ORF">HPB47_024160</name>
</gene>
<reference evidence="1 2" key="1">
    <citation type="journal article" date="2020" name="Cell">
        <title>Large-Scale Comparative Analyses of Tick Genomes Elucidate Their Genetic Diversity and Vector Capacities.</title>
        <authorList>
            <consortium name="Tick Genome and Microbiome Consortium (TIGMIC)"/>
            <person name="Jia N."/>
            <person name="Wang J."/>
            <person name="Shi W."/>
            <person name="Du L."/>
            <person name="Sun Y."/>
            <person name="Zhan W."/>
            <person name="Jiang J.F."/>
            <person name="Wang Q."/>
            <person name="Zhang B."/>
            <person name="Ji P."/>
            <person name="Bell-Sakyi L."/>
            <person name="Cui X.M."/>
            <person name="Yuan T.T."/>
            <person name="Jiang B.G."/>
            <person name="Yang W.F."/>
            <person name="Lam T.T."/>
            <person name="Chang Q.C."/>
            <person name="Ding S.J."/>
            <person name="Wang X.J."/>
            <person name="Zhu J.G."/>
            <person name="Ruan X.D."/>
            <person name="Zhao L."/>
            <person name="Wei J.T."/>
            <person name="Ye R.Z."/>
            <person name="Que T.C."/>
            <person name="Du C.H."/>
            <person name="Zhou Y.H."/>
            <person name="Cheng J.X."/>
            <person name="Dai P.F."/>
            <person name="Guo W.B."/>
            <person name="Han X.H."/>
            <person name="Huang E.J."/>
            <person name="Li L.F."/>
            <person name="Wei W."/>
            <person name="Gao Y.C."/>
            <person name="Liu J.Z."/>
            <person name="Shao H.Z."/>
            <person name="Wang X."/>
            <person name="Wang C.C."/>
            <person name="Yang T.C."/>
            <person name="Huo Q.B."/>
            <person name="Li W."/>
            <person name="Chen H.Y."/>
            <person name="Chen S.E."/>
            <person name="Zhou L.G."/>
            <person name="Ni X.B."/>
            <person name="Tian J.H."/>
            <person name="Sheng Y."/>
            <person name="Liu T."/>
            <person name="Pan Y.S."/>
            <person name="Xia L.Y."/>
            <person name="Li J."/>
            <person name="Zhao F."/>
            <person name="Cao W.C."/>
        </authorList>
    </citation>
    <scope>NUCLEOTIDE SEQUENCE [LARGE SCALE GENOMIC DNA]</scope>
    <source>
        <strain evidence="1">Iper-2018</strain>
    </source>
</reference>
<comment type="caution">
    <text evidence="1">The sequence shown here is derived from an EMBL/GenBank/DDBJ whole genome shotgun (WGS) entry which is preliminary data.</text>
</comment>